<dbReference type="CDD" id="cd00180">
    <property type="entry name" value="PKc"/>
    <property type="match status" value="1"/>
</dbReference>
<feature type="domain" description="Protein kinase" evidence="3">
    <location>
        <begin position="577"/>
        <end position="834"/>
    </location>
</feature>
<dbReference type="Gene3D" id="2.120.10.80">
    <property type="entry name" value="Kelch-type beta propeller"/>
    <property type="match status" value="2"/>
</dbReference>
<feature type="transmembrane region" description="Helical" evidence="2">
    <location>
        <begin position="439"/>
        <end position="461"/>
    </location>
</feature>
<evidence type="ECO:0000313" key="5">
    <source>
        <dbReference type="Proteomes" id="UP000789508"/>
    </source>
</evidence>
<gene>
    <name evidence="4" type="ORF">ALEPTO_LOCUS3580</name>
</gene>
<evidence type="ECO:0000256" key="1">
    <source>
        <dbReference type="SAM" id="MobiDB-lite"/>
    </source>
</evidence>
<keyword evidence="2" id="KW-0812">Transmembrane</keyword>
<organism evidence="4 5">
    <name type="scientific">Ambispora leptoticha</name>
    <dbReference type="NCBI Taxonomy" id="144679"/>
    <lineage>
        <taxon>Eukaryota</taxon>
        <taxon>Fungi</taxon>
        <taxon>Fungi incertae sedis</taxon>
        <taxon>Mucoromycota</taxon>
        <taxon>Glomeromycotina</taxon>
        <taxon>Glomeromycetes</taxon>
        <taxon>Archaeosporales</taxon>
        <taxon>Ambisporaceae</taxon>
        <taxon>Ambispora</taxon>
    </lineage>
</organism>
<dbReference type="SUPFAM" id="SSF56112">
    <property type="entry name" value="Protein kinase-like (PK-like)"/>
    <property type="match status" value="1"/>
</dbReference>
<keyword evidence="5" id="KW-1185">Reference proteome</keyword>
<dbReference type="Gene3D" id="1.10.510.10">
    <property type="entry name" value="Transferase(Phosphotransferase) domain 1"/>
    <property type="match status" value="1"/>
</dbReference>
<dbReference type="PANTHER" id="PTHR44167">
    <property type="entry name" value="OVARIAN-SPECIFIC SERINE/THREONINE-PROTEIN KINASE LOK-RELATED"/>
    <property type="match status" value="1"/>
</dbReference>
<proteinExistence type="predicted"/>
<feature type="compositionally biased region" description="Polar residues" evidence="1">
    <location>
        <begin position="469"/>
        <end position="485"/>
    </location>
</feature>
<feature type="region of interest" description="Disordered" evidence="1">
    <location>
        <begin position="467"/>
        <end position="504"/>
    </location>
</feature>
<dbReference type="OrthoDB" id="45365at2759"/>
<dbReference type="AlphaFoldDB" id="A0A9N8ZPP9"/>
<accession>A0A9N8ZPP9</accession>
<reference evidence="4" key="1">
    <citation type="submission" date="2021-06" db="EMBL/GenBank/DDBJ databases">
        <authorList>
            <person name="Kallberg Y."/>
            <person name="Tangrot J."/>
            <person name="Rosling A."/>
        </authorList>
    </citation>
    <scope>NUCLEOTIDE SEQUENCE</scope>
    <source>
        <strain evidence="4">FL130A</strain>
    </source>
</reference>
<dbReference type="EMBL" id="CAJVPS010000680">
    <property type="protein sequence ID" value="CAG8503012.1"/>
    <property type="molecule type" value="Genomic_DNA"/>
</dbReference>
<dbReference type="GO" id="GO:0004674">
    <property type="term" value="F:protein serine/threonine kinase activity"/>
    <property type="evidence" value="ECO:0007669"/>
    <property type="project" value="TreeGrafter"/>
</dbReference>
<dbReference type="Pfam" id="PF00069">
    <property type="entry name" value="Pkinase"/>
    <property type="match status" value="1"/>
</dbReference>
<feature type="compositionally biased region" description="Low complexity" evidence="1">
    <location>
        <begin position="412"/>
        <end position="428"/>
    </location>
</feature>
<keyword evidence="2" id="KW-1133">Transmembrane helix</keyword>
<dbReference type="GO" id="GO:0005524">
    <property type="term" value="F:ATP binding"/>
    <property type="evidence" value="ECO:0007669"/>
    <property type="project" value="InterPro"/>
</dbReference>
<evidence type="ECO:0000313" key="4">
    <source>
        <dbReference type="EMBL" id="CAG8503012.1"/>
    </source>
</evidence>
<name>A0A9N8ZPP9_9GLOM</name>
<dbReference type="GO" id="GO:0005634">
    <property type="term" value="C:nucleus"/>
    <property type="evidence" value="ECO:0007669"/>
    <property type="project" value="TreeGrafter"/>
</dbReference>
<dbReference type="PROSITE" id="PS50011">
    <property type="entry name" value="PROTEIN_KINASE_DOM"/>
    <property type="match status" value="1"/>
</dbReference>
<evidence type="ECO:0000256" key="2">
    <source>
        <dbReference type="SAM" id="Phobius"/>
    </source>
</evidence>
<keyword evidence="2" id="KW-0472">Membrane</keyword>
<evidence type="ECO:0000259" key="3">
    <source>
        <dbReference type="PROSITE" id="PS50011"/>
    </source>
</evidence>
<dbReference type="SUPFAM" id="SSF117281">
    <property type="entry name" value="Kelch motif"/>
    <property type="match status" value="1"/>
</dbReference>
<feature type="region of interest" description="Disordered" evidence="1">
    <location>
        <begin position="407"/>
        <end position="433"/>
    </location>
</feature>
<sequence length="1098" mass="122060">MLSFTLEKWLSSSSGSKYKINKSHKSIFNLLFCILLFGLIIEQKFVNAQSVSASPGPRAEHCTAAYGNRFYVYSGNGNDQLYSWFSYIEAPFSVSNQKWVAMPTDGAHNVSRPACVVTENGRFFVIGGGQYDDVNYYGVSSYDLTKGTAGQWTDVKTNNLDSRSLIAYRDSHRAIYVKTTSGNELIFVFSGAFGSVMRNDSYILHLGNSSWEKVPDASQSKYAPPGLAFSSLVTFKDNIFVVSGSGSMSDSWEYYDQVWAFNIPTRTWFDPSVSAGIYFVGAWPGKLNDTFFFVSASSSSLNSIMGAWNLMNNSFTIFKTGPMAQGISHDYYSASQFAGSDVLITYGGESQKSSNASNSKVIASGYTSDLAIFNMTQRAWVDTCNVPTTLPVDKFAGGVLAPNQDDPYYIKSSNSNGSDHGGSSSPSNATDSAKNSSGLYIAAGVAAVVILGVGCFGFWYYRRRKNGDPNKNQGQEVESGNQLDKTQYPPVVQVPSTTPSTPKPEIYSHSVNNSSSDISLLSSQAHPMRVRNDSNVSSRYKNEVFGRHKLTAMIYDQQDVNETEPSAPASTVILHRYRLGGKSANGGNNTIRQAVDEQTDDQVAVKFFQNFESFEREVVMLKYLRSRYVGELLALYELPSKIDWPYIAILNYYPQSLDSFILSKLSTMDTLFIKLIIKSITQAIHYLHKHNVAHLDVKPGNFVHEAGDVTSWRLIDFEAARFIGEETVDDCSPLYSSPEVLHSAQTQSSIIATTSMDMWSLGCIIYELYTNTPLFYSQDEAIEKLTTSYTNGESTDLSLNKVADLQARNMLEKLLSIKPSNRISCEQVLRSAFLNSGLDTKQLNNLHSESTEKIITAVNQNTNLILSTMQETTNLILSQIDAVINSITDTMDAAIPRLYILLPGKETSTIFNPKSWTRNTFILHVLCEGLDPGNREAHFTTHSGYTIHDPKPMLAKAGPYLSIVATIISAGVERFIHLNMPKNISGLISQITSRPTEYFQQLTKLLDQAVTSPEQAREIENARQDPIARMKVVRGPALREFQAFLEKNDPARQWGGLQRVVLNDGRWRWVCHDCHQRAYAGYQHSVHENKHYEGGMAM</sequence>
<protein>
    <submittedName>
        <fullName evidence="4">585_t:CDS:1</fullName>
    </submittedName>
</protein>
<dbReference type="InterPro" id="IPR011009">
    <property type="entry name" value="Kinase-like_dom_sf"/>
</dbReference>
<dbReference type="InterPro" id="IPR015915">
    <property type="entry name" value="Kelch-typ_b-propeller"/>
</dbReference>
<dbReference type="GO" id="GO:0044773">
    <property type="term" value="P:mitotic DNA damage checkpoint signaling"/>
    <property type="evidence" value="ECO:0007669"/>
    <property type="project" value="TreeGrafter"/>
</dbReference>
<comment type="caution">
    <text evidence="4">The sequence shown here is derived from an EMBL/GenBank/DDBJ whole genome shotgun (WGS) entry which is preliminary data.</text>
</comment>
<dbReference type="PANTHER" id="PTHR44167:SF24">
    <property type="entry name" value="SERINE_THREONINE-PROTEIN KINASE CHK2"/>
    <property type="match status" value="1"/>
</dbReference>
<dbReference type="Proteomes" id="UP000789508">
    <property type="component" value="Unassembled WGS sequence"/>
</dbReference>
<dbReference type="InterPro" id="IPR000719">
    <property type="entry name" value="Prot_kinase_dom"/>
</dbReference>
<dbReference type="SMART" id="SM00220">
    <property type="entry name" value="S_TKc"/>
    <property type="match status" value="1"/>
</dbReference>
<feature type="compositionally biased region" description="Low complexity" evidence="1">
    <location>
        <begin position="489"/>
        <end position="504"/>
    </location>
</feature>